<feature type="transmembrane region" description="Helical" evidence="2">
    <location>
        <begin position="92"/>
        <end position="115"/>
    </location>
</feature>
<keyword evidence="2" id="KW-0812">Transmembrane</keyword>
<evidence type="ECO:0000256" key="2">
    <source>
        <dbReference type="SAM" id="Phobius"/>
    </source>
</evidence>
<reference evidence="3 4" key="1">
    <citation type="journal article" date="2024" name="bioRxiv">
        <title>A reference genome for Trichogramma kaykai: A tiny desert-dwelling parasitoid wasp with competing sex-ratio distorters.</title>
        <authorList>
            <person name="Culotta J."/>
            <person name="Lindsey A.R."/>
        </authorList>
    </citation>
    <scope>NUCLEOTIDE SEQUENCE [LARGE SCALE GENOMIC DNA]</scope>
    <source>
        <strain evidence="3 4">KSX58</strain>
    </source>
</reference>
<feature type="region of interest" description="Disordered" evidence="1">
    <location>
        <begin position="141"/>
        <end position="171"/>
    </location>
</feature>
<comment type="caution">
    <text evidence="3">The sequence shown here is derived from an EMBL/GenBank/DDBJ whole genome shotgun (WGS) entry which is preliminary data.</text>
</comment>
<keyword evidence="2" id="KW-0472">Membrane</keyword>
<accession>A0ABD2XK43</accession>
<keyword evidence="2" id="KW-1133">Transmembrane helix</keyword>
<dbReference type="Proteomes" id="UP001627154">
    <property type="component" value="Unassembled WGS sequence"/>
</dbReference>
<evidence type="ECO:0000313" key="3">
    <source>
        <dbReference type="EMBL" id="KAL3405586.1"/>
    </source>
</evidence>
<evidence type="ECO:0000256" key="1">
    <source>
        <dbReference type="SAM" id="MobiDB-lite"/>
    </source>
</evidence>
<gene>
    <name evidence="3" type="ORF">TKK_001965</name>
</gene>
<proteinExistence type="predicted"/>
<sequence length="186" mass="21201">MLSRGHLPIITRCHLAIDADLVMSKFMGLSGKQRQQQRARKCINLYALPRAISGRPRAFSKRSKISCVHLPLLLQRTTPYLIVEFVRTGGRAAAAAAVVLARLLSIFIVSCPNLCRRRRRRRRPSVLISTRRKTEVSWGLGWASPRPQLPPTPTPTPSGLPKTFSRHRRTPRVRRHTVRGIKYFRP</sequence>
<dbReference type="EMBL" id="JBJJXI010000020">
    <property type="protein sequence ID" value="KAL3405586.1"/>
    <property type="molecule type" value="Genomic_DNA"/>
</dbReference>
<protein>
    <submittedName>
        <fullName evidence="3">Uncharacterized protein</fullName>
    </submittedName>
</protein>
<evidence type="ECO:0000313" key="4">
    <source>
        <dbReference type="Proteomes" id="UP001627154"/>
    </source>
</evidence>
<feature type="compositionally biased region" description="Pro residues" evidence="1">
    <location>
        <begin position="147"/>
        <end position="158"/>
    </location>
</feature>
<dbReference type="AlphaFoldDB" id="A0ABD2XK43"/>
<keyword evidence="4" id="KW-1185">Reference proteome</keyword>
<name>A0ABD2XK43_9HYME</name>
<organism evidence="3 4">
    <name type="scientific">Trichogramma kaykai</name>
    <dbReference type="NCBI Taxonomy" id="54128"/>
    <lineage>
        <taxon>Eukaryota</taxon>
        <taxon>Metazoa</taxon>
        <taxon>Ecdysozoa</taxon>
        <taxon>Arthropoda</taxon>
        <taxon>Hexapoda</taxon>
        <taxon>Insecta</taxon>
        <taxon>Pterygota</taxon>
        <taxon>Neoptera</taxon>
        <taxon>Endopterygota</taxon>
        <taxon>Hymenoptera</taxon>
        <taxon>Apocrita</taxon>
        <taxon>Proctotrupomorpha</taxon>
        <taxon>Chalcidoidea</taxon>
        <taxon>Trichogrammatidae</taxon>
        <taxon>Trichogramma</taxon>
    </lineage>
</organism>